<dbReference type="STRING" id="5364.A0A5C3N722"/>
<feature type="domain" description="MMS19 C-terminal" evidence="6">
    <location>
        <begin position="550"/>
        <end position="1001"/>
    </location>
</feature>
<keyword evidence="9" id="KW-1185">Reference proteome</keyword>
<dbReference type="GO" id="GO:0097361">
    <property type="term" value="C:cytosolic [4Fe-4S] assembly targeting complex"/>
    <property type="evidence" value="ECO:0007669"/>
    <property type="project" value="UniProtKB-UniRule"/>
</dbReference>
<dbReference type="InterPro" id="IPR016024">
    <property type="entry name" value="ARM-type_fold"/>
</dbReference>
<feature type="domain" description="MMS19 N-terminal" evidence="7">
    <location>
        <begin position="41"/>
        <end position="298"/>
    </location>
</feature>
<evidence type="ECO:0000256" key="2">
    <source>
        <dbReference type="ARBA" id="ARBA00009340"/>
    </source>
</evidence>
<dbReference type="GO" id="GO:0006281">
    <property type="term" value="P:DNA repair"/>
    <property type="evidence" value="ECO:0007669"/>
    <property type="project" value="UniProtKB-UniRule"/>
</dbReference>
<evidence type="ECO:0000259" key="6">
    <source>
        <dbReference type="Pfam" id="PF12460"/>
    </source>
</evidence>
<evidence type="ECO:0000313" key="8">
    <source>
        <dbReference type="EMBL" id="TFK51878.1"/>
    </source>
</evidence>
<dbReference type="PANTHER" id="PTHR12891">
    <property type="entry name" value="DNA REPAIR/TRANSCRIPTION PROTEIN MET18/MMS19"/>
    <property type="match status" value="1"/>
</dbReference>
<proteinExistence type="inferred from homology"/>
<keyword evidence="5" id="KW-0234">DNA repair</keyword>
<evidence type="ECO:0000313" key="9">
    <source>
        <dbReference type="Proteomes" id="UP000305948"/>
    </source>
</evidence>
<dbReference type="Gene3D" id="1.25.10.10">
    <property type="entry name" value="Leucine-rich Repeat Variant"/>
    <property type="match status" value="2"/>
</dbReference>
<evidence type="ECO:0000259" key="7">
    <source>
        <dbReference type="Pfam" id="PF14500"/>
    </source>
</evidence>
<dbReference type="InterPro" id="IPR029240">
    <property type="entry name" value="MMS19_N"/>
</dbReference>
<reference evidence="8 9" key="1">
    <citation type="journal article" date="2019" name="Nat. Ecol. Evol.">
        <title>Megaphylogeny resolves global patterns of mushroom evolution.</title>
        <authorList>
            <person name="Varga T."/>
            <person name="Krizsan K."/>
            <person name="Foldi C."/>
            <person name="Dima B."/>
            <person name="Sanchez-Garcia M."/>
            <person name="Sanchez-Ramirez S."/>
            <person name="Szollosi G.J."/>
            <person name="Szarkandi J.G."/>
            <person name="Papp V."/>
            <person name="Albert L."/>
            <person name="Andreopoulos W."/>
            <person name="Angelini C."/>
            <person name="Antonin V."/>
            <person name="Barry K.W."/>
            <person name="Bougher N.L."/>
            <person name="Buchanan P."/>
            <person name="Buyck B."/>
            <person name="Bense V."/>
            <person name="Catcheside P."/>
            <person name="Chovatia M."/>
            <person name="Cooper J."/>
            <person name="Damon W."/>
            <person name="Desjardin D."/>
            <person name="Finy P."/>
            <person name="Geml J."/>
            <person name="Haridas S."/>
            <person name="Hughes K."/>
            <person name="Justo A."/>
            <person name="Karasinski D."/>
            <person name="Kautmanova I."/>
            <person name="Kiss B."/>
            <person name="Kocsube S."/>
            <person name="Kotiranta H."/>
            <person name="LaButti K.M."/>
            <person name="Lechner B.E."/>
            <person name="Liimatainen K."/>
            <person name="Lipzen A."/>
            <person name="Lukacs Z."/>
            <person name="Mihaltcheva S."/>
            <person name="Morgado L.N."/>
            <person name="Niskanen T."/>
            <person name="Noordeloos M.E."/>
            <person name="Ohm R.A."/>
            <person name="Ortiz-Santana B."/>
            <person name="Ovrebo C."/>
            <person name="Racz N."/>
            <person name="Riley R."/>
            <person name="Savchenko A."/>
            <person name="Shiryaev A."/>
            <person name="Soop K."/>
            <person name="Spirin V."/>
            <person name="Szebenyi C."/>
            <person name="Tomsovsky M."/>
            <person name="Tulloss R.E."/>
            <person name="Uehling J."/>
            <person name="Grigoriev I.V."/>
            <person name="Vagvolgyi C."/>
            <person name="Papp T."/>
            <person name="Martin F.M."/>
            <person name="Miettinen O."/>
            <person name="Hibbett D.S."/>
            <person name="Nagy L.G."/>
        </authorList>
    </citation>
    <scope>NUCLEOTIDE SEQUENCE [LARGE SCALE GENOMIC DNA]</scope>
    <source>
        <strain evidence="8 9">OMC1185</strain>
    </source>
</reference>
<keyword evidence="5" id="KW-0227">DNA damage</keyword>
<organism evidence="8 9">
    <name type="scientific">Heliocybe sulcata</name>
    <dbReference type="NCBI Taxonomy" id="5364"/>
    <lineage>
        <taxon>Eukaryota</taxon>
        <taxon>Fungi</taxon>
        <taxon>Dikarya</taxon>
        <taxon>Basidiomycota</taxon>
        <taxon>Agaricomycotina</taxon>
        <taxon>Agaricomycetes</taxon>
        <taxon>Gloeophyllales</taxon>
        <taxon>Gloeophyllaceae</taxon>
        <taxon>Heliocybe</taxon>
    </lineage>
</organism>
<comment type="similarity">
    <text evidence="2 5">Belongs to the MET18/MMS19 family.</text>
</comment>
<dbReference type="InterPro" id="IPR011989">
    <property type="entry name" value="ARM-like"/>
</dbReference>
<protein>
    <recommendedName>
        <fullName evidence="5">MMS19 nucleotide excision repair protein</fullName>
    </recommendedName>
</protein>
<dbReference type="InterPro" id="IPR024687">
    <property type="entry name" value="MMS19_C"/>
</dbReference>
<dbReference type="GO" id="GO:0016226">
    <property type="term" value="P:iron-sulfur cluster assembly"/>
    <property type="evidence" value="ECO:0007669"/>
    <property type="project" value="UniProtKB-UniRule"/>
</dbReference>
<evidence type="ECO:0000256" key="5">
    <source>
        <dbReference type="RuleBase" id="RU367072"/>
    </source>
</evidence>
<dbReference type="Pfam" id="PF14500">
    <property type="entry name" value="MMS19_N"/>
    <property type="match status" value="1"/>
</dbReference>
<dbReference type="Proteomes" id="UP000305948">
    <property type="component" value="Unassembled WGS sequence"/>
</dbReference>
<dbReference type="PANTHER" id="PTHR12891:SF0">
    <property type="entry name" value="MMS19 NUCLEOTIDE EXCISION REPAIR PROTEIN HOMOLOG"/>
    <property type="match status" value="1"/>
</dbReference>
<comment type="function">
    <text evidence="5">Key component of the cytosolic iron-sulfur protein assembly (CIA) complex, a multiprotein complex that mediates the incorporation of iron-sulfur cluster into apoproteins specifically involved in DNA metabolism and genomic integrity. In the CIA complex, MMS19 acts as an adapter between early-acting CIA components and a subset of cellular target iron-sulfur proteins.</text>
</comment>
<sequence>MDGSEKIERLVRTWMASGREQDVDETVAVISNGQGALLDVVKALGEYLTSEEDELRTKGVEFMSAVLSGCPPEHFNRQSVKVLTSFLCGKLDDPETVVPALKGLASLTYLPTFTSSDAVDVVNAVFAHVKMKSLVQSQRFIVLSIIDNLLSKHRDALKNIQTQFVPAYIALVNGEKDPRNLVLCFAIDRVLLLEFNVKNHIEDLFNITFCYFPITFRPPPGDPYGITTDDLKKALRSCLSATPDFGTLGIPLFLEKLTAGSPMTKRDTLQTLVTCLPVYGAATAESFAKKLWNCLRLEASLLPLDRDTSYIFQPTDSETEDEALRTTQALVKVIYADRDSGDGPGLVKDVCHECLDLLKEPEKSQAKPAIRTLSAFLSTTEAVSKYILGRAVPHLTALFHNPDEASNRRPTLALLSDLIKAARDSTLDSTPGVKLTAFKDDLLGIMTVGLKSESSCTASLDGLKAMVTTNGLITSEELGYVVHNVNEIISEQWASTEEISDATLDLLTTISAQSPAHVEGTTLPLLFSTLPDQAPAREAASDRAKCWQHLAFLAKLCKQPTLFETLVIRLTTKLDLICGSTAYSQEDLEPSAAYAHSILLTLRNVLKEKVDLGHADVAKYLDRLVCRVYNLFIYSALEPTALHMLASEPRLLKTAGEIITFVVQVTPTAKQQVFAASLVHAYLHGNIKTLAAGSLKVPEDQRFAPFESSAPLFQKDLVVLFSAAVIALHKEVPVPVQDTSDFLHLLYTWSVKHAESLLQREAAWHALAAILNKRSEAIDGAHFLTTCQEQIWPAEINEARSDHSVQNRRYSILAWTWVTKGLTTRGHAFSEVFVDRLFEVFDDTDINWDAAKAVGDIVAPDDVLTKKNHAVVKILFAQRYCSRLLPRIIEGAKGAGNDRQQVAYLVALTSLIKSVPKSTYASEMPTLIPLLLRGLRLRDPDIRANVISTLHAATDGDNNSSNIISEHVGTLVSAMLENSKVQDMPSFRVRVAALKYLAALPKSIRYDKLHPYKTTVIKELSKVLDDPKRAVRKEAVEARYVQSQSHSQEPYVDAFSDPIGLHSAVNCVWTSKTREPYEECDSRQGCNVP</sequence>
<evidence type="ECO:0000256" key="1">
    <source>
        <dbReference type="ARBA" id="ARBA00004123"/>
    </source>
</evidence>
<keyword evidence="3" id="KW-0677">Repeat</keyword>
<dbReference type="Pfam" id="PF12460">
    <property type="entry name" value="MMS19_C"/>
    <property type="match status" value="1"/>
</dbReference>
<dbReference type="OrthoDB" id="342900at2759"/>
<evidence type="ECO:0000256" key="3">
    <source>
        <dbReference type="ARBA" id="ARBA00022737"/>
    </source>
</evidence>
<dbReference type="AlphaFoldDB" id="A0A5C3N722"/>
<comment type="subcellular location">
    <subcellularLocation>
        <location evidence="1 5">Nucleus</location>
    </subcellularLocation>
</comment>
<gene>
    <name evidence="8" type="ORF">OE88DRAFT_1629048</name>
</gene>
<name>A0A5C3N722_9AGAM</name>
<keyword evidence="4 5" id="KW-0539">Nucleus</keyword>
<dbReference type="EMBL" id="ML213510">
    <property type="protein sequence ID" value="TFK51878.1"/>
    <property type="molecule type" value="Genomic_DNA"/>
</dbReference>
<dbReference type="GO" id="GO:0005634">
    <property type="term" value="C:nucleus"/>
    <property type="evidence" value="ECO:0007669"/>
    <property type="project" value="UniProtKB-SubCell"/>
</dbReference>
<accession>A0A5C3N722</accession>
<evidence type="ECO:0000256" key="4">
    <source>
        <dbReference type="ARBA" id="ARBA00023242"/>
    </source>
</evidence>
<dbReference type="InterPro" id="IPR039920">
    <property type="entry name" value="MMS19"/>
</dbReference>
<dbReference type="SUPFAM" id="SSF48371">
    <property type="entry name" value="ARM repeat"/>
    <property type="match status" value="1"/>
</dbReference>
<dbReference type="GO" id="GO:0051604">
    <property type="term" value="P:protein maturation"/>
    <property type="evidence" value="ECO:0007669"/>
    <property type="project" value="UniProtKB-UniRule"/>
</dbReference>